<dbReference type="Pfam" id="PF00023">
    <property type="entry name" value="Ank"/>
    <property type="match status" value="1"/>
</dbReference>
<keyword evidence="2 3" id="KW-0040">ANK repeat</keyword>
<dbReference type="InterPro" id="IPR002110">
    <property type="entry name" value="Ankyrin_rpt"/>
</dbReference>
<dbReference type="PROSITE" id="PS50088">
    <property type="entry name" value="ANK_REPEAT"/>
    <property type="match status" value="5"/>
</dbReference>
<feature type="compositionally biased region" description="Low complexity" evidence="4">
    <location>
        <begin position="883"/>
        <end position="902"/>
    </location>
</feature>
<organism evidence="7">
    <name type="scientific">Taenia asiatica</name>
    <name type="common">Asian tapeworm</name>
    <dbReference type="NCBI Taxonomy" id="60517"/>
    <lineage>
        <taxon>Eukaryota</taxon>
        <taxon>Metazoa</taxon>
        <taxon>Spiralia</taxon>
        <taxon>Lophotrochozoa</taxon>
        <taxon>Platyhelminthes</taxon>
        <taxon>Cestoda</taxon>
        <taxon>Eucestoda</taxon>
        <taxon>Cyclophyllidea</taxon>
        <taxon>Taeniidae</taxon>
        <taxon>Taenia</taxon>
    </lineage>
</organism>
<feature type="repeat" description="ANK" evidence="3">
    <location>
        <begin position="169"/>
        <end position="194"/>
    </location>
</feature>
<dbReference type="WBParaSite" id="TASK_0000862501-mRNA-1">
    <property type="protein sequence ID" value="TASK_0000862501-mRNA-1"/>
    <property type="gene ID" value="TASK_0000862501"/>
</dbReference>
<dbReference type="SMART" id="SM00248">
    <property type="entry name" value="ANK"/>
    <property type="match status" value="7"/>
</dbReference>
<evidence type="ECO:0000256" key="2">
    <source>
        <dbReference type="ARBA" id="ARBA00023043"/>
    </source>
</evidence>
<feature type="repeat" description="ANK" evidence="3">
    <location>
        <begin position="103"/>
        <end position="135"/>
    </location>
</feature>
<dbReference type="SUPFAM" id="SSF48403">
    <property type="entry name" value="Ankyrin repeat"/>
    <property type="match status" value="1"/>
</dbReference>
<evidence type="ECO:0000313" key="5">
    <source>
        <dbReference type="EMBL" id="VDK40693.1"/>
    </source>
</evidence>
<evidence type="ECO:0000256" key="1">
    <source>
        <dbReference type="ARBA" id="ARBA00022737"/>
    </source>
</evidence>
<dbReference type="Proteomes" id="UP000282613">
    <property type="component" value="Unassembled WGS sequence"/>
</dbReference>
<feature type="repeat" description="ANK" evidence="3">
    <location>
        <begin position="774"/>
        <end position="817"/>
    </location>
</feature>
<evidence type="ECO:0000313" key="7">
    <source>
        <dbReference type="WBParaSite" id="TASK_0000862501-mRNA-1"/>
    </source>
</evidence>
<feature type="repeat" description="ANK" evidence="3">
    <location>
        <begin position="136"/>
        <end position="168"/>
    </location>
</feature>
<dbReference type="PANTHER" id="PTHR24173">
    <property type="entry name" value="ANKYRIN REPEAT CONTAINING"/>
    <property type="match status" value="1"/>
</dbReference>
<proteinExistence type="predicted"/>
<accession>A0A158RA81</accession>
<evidence type="ECO:0000313" key="6">
    <source>
        <dbReference type="Proteomes" id="UP000282613"/>
    </source>
</evidence>
<evidence type="ECO:0000256" key="3">
    <source>
        <dbReference type="PROSITE-ProRule" id="PRU00023"/>
    </source>
</evidence>
<dbReference type="STRING" id="60517.A0A158RA81"/>
<dbReference type="AlphaFoldDB" id="A0A158RA81"/>
<dbReference type="OrthoDB" id="4429489at2759"/>
<sequence>MELLKKYILKAERKGKNITAIINTPTSSGQTVLISACRNGKLDIVKYLVDECGADMEQVGTVHFDGEAVEGVTPLWCAAAANYLEIVRFLVDRGADVNRTTITNSTALRAACFDGHEEVVRYLVERGANVETPNRHEHTCLMIACFRGHENIVKYLLSRGARVNRRSAKGNTALHDCAESGNLRSLALLLRYGALMRPDEYGQTPIISGANSAYKKIVEYLCELRSPSGEFIVPVEEQAAAHELLGASLYDRQSRVQDAVIEWQHAMNLRRAHFGYTKRLPPVEEGACNHYAWSLIRATAHNAVALEMAKRERGKWNYNAKTNEVDIDLLKRPPPPLPSTITADPIWAQKHAARANLLAQKYEQLLARYKADPSLCSNWTSDGLKSPEQQLKSAVDAVLGVEPDFYPHSSRHIRRPLEGGPGDVTPQAESPSASDEAYRLRYFAVLEEAISRGSVDPCEIFEAAEEKLQSEVASFQPEPLLITRLRRYSLTAFGLVREFADFTELKYVTQDAYALPLQPLLIRLRILGPDHPDTIYFLRYRGATYADTGAIPQCLAFWRYAIELQRVFLEPLSYVSQSSFLAFAELYNIVLSNRYSGLRAVRLQPSLIVDSIELAIDNIERGMEYSYPHWYGRMPWAYTSADKEATNLHRHVRLCLHFIALLAYYFCPPDARPPPLHRQRLEAFRNAPNRIAVPTQTPIFSGAFPLLETPAETTTSMPDATETSEELPTSTAWGIFVPSESEHAEMRSKMTPALLERFFGQVNRLVRLDPRVHEGASPLHMAASCSRLVRCDLLPLPHADLLRLLTALGADPDAMDACGHRPIGRVLSSHALSESQKAELVATLVLDCGAHFDAAAMPPPFGEDTVVEKERGASGRVEAMDVDSSPSTSARPATDAAASATPATAANDDDYIGVNIISAGPLSATSTALRSAAVSAAVIIASFAASSSSSSSSSSSPSSVTTSALRFARSAGVWTAAPVVGATRNSTMTWPWGRACARILAISGLHPLRHVNLQCLAARALPRSLHHRLPSHLEGHQSRAESWPLMLYSSNVNRLDVDEARRWDQNSIGMRWTRSKSHPSRLWKSLLCKSTS</sequence>
<protein>
    <submittedName>
        <fullName evidence="7">ANK_REP_REGION domain-containing protein</fullName>
    </submittedName>
</protein>
<dbReference type="InterPro" id="IPR036770">
    <property type="entry name" value="Ankyrin_rpt-contain_sf"/>
</dbReference>
<dbReference type="PROSITE" id="PS50297">
    <property type="entry name" value="ANK_REP_REGION"/>
    <property type="match status" value="4"/>
</dbReference>
<dbReference type="EMBL" id="UYRS01018845">
    <property type="protein sequence ID" value="VDK40693.1"/>
    <property type="molecule type" value="Genomic_DNA"/>
</dbReference>
<keyword evidence="1" id="KW-0677">Repeat</keyword>
<feature type="repeat" description="ANK" evidence="3">
    <location>
        <begin position="70"/>
        <end position="102"/>
    </location>
</feature>
<gene>
    <name evidence="5" type="ORF">TASK_LOCUS8626</name>
</gene>
<dbReference type="Gene3D" id="1.25.40.20">
    <property type="entry name" value="Ankyrin repeat-containing domain"/>
    <property type="match status" value="3"/>
</dbReference>
<feature type="region of interest" description="Disordered" evidence="4">
    <location>
        <begin position="869"/>
        <end position="902"/>
    </location>
</feature>
<keyword evidence="6" id="KW-1185">Reference proteome</keyword>
<reference evidence="7" key="1">
    <citation type="submission" date="2016-04" db="UniProtKB">
        <authorList>
            <consortium name="WormBaseParasite"/>
        </authorList>
    </citation>
    <scope>IDENTIFICATION</scope>
</reference>
<name>A0A158RA81_TAEAS</name>
<dbReference type="Pfam" id="PF12796">
    <property type="entry name" value="Ank_2"/>
    <property type="match status" value="2"/>
</dbReference>
<reference evidence="5 6" key="2">
    <citation type="submission" date="2018-11" db="EMBL/GenBank/DDBJ databases">
        <authorList>
            <consortium name="Pathogen Informatics"/>
        </authorList>
    </citation>
    <scope>NUCLEOTIDE SEQUENCE [LARGE SCALE GENOMIC DNA]</scope>
</reference>
<evidence type="ECO:0000256" key="4">
    <source>
        <dbReference type="SAM" id="MobiDB-lite"/>
    </source>
</evidence>
<dbReference type="PANTHER" id="PTHR24173:SF85">
    <property type="entry name" value="PROTEIN FEM-1 HOMOLOG CG6966"/>
    <property type="match status" value="1"/>
</dbReference>
<feature type="region of interest" description="Disordered" evidence="4">
    <location>
        <begin position="410"/>
        <end position="431"/>
    </location>
</feature>